<dbReference type="RefSeq" id="WP_219537500.1">
    <property type="nucleotide sequence ID" value="NZ_JAHKRM010000038.1"/>
</dbReference>
<dbReference type="InterPro" id="IPR001853">
    <property type="entry name" value="DSBA-like_thioredoxin_dom"/>
</dbReference>
<dbReference type="EMBL" id="JBHUCM010000027">
    <property type="protein sequence ID" value="MFD1541430.1"/>
    <property type="molecule type" value="Genomic_DNA"/>
</dbReference>
<feature type="region of interest" description="Disordered" evidence="1">
    <location>
        <begin position="210"/>
        <end position="229"/>
    </location>
</feature>
<comment type="caution">
    <text evidence="3">The sequence shown here is derived from an EMBL/GenBank/DDBJ whole genome shotgun (WGS) entry which is preliminary data.</text>
</comment>
<evidence type="ECO:0000313" key="4">
    <source>
        <dbReference type="Proteomes" id="UP001597097"/>
    </source>
</evidence>
<accession>A0ABW4GF39</accession>
<gene>
    <name evidence="3" type="ORF">ACFSJ0_30550</name>
</gene>
<sequence length="229" mass="23989">MTSETTPIRVEVYADLACPWCRLGTHRFHRAVEAFGGAAELVHLPYQLAADAPQEARPLMEAMAEMFGREQAALMTSGMTELGAGEGVEYRFDRAVAVNTFAAHRLLWFTLREYGAGAQARLATAPYESYFRDGGDLGDHAVLSEAAARAGVQGAGEILASAEGVTEVREQVAAARAAGITAVPTFVFPGAEPLSGSPDTATLLAALRRSAGTSSAAARTGSRGSREGA</sequence>
<dbReference type="Pfam" id="PF01323">
    <property type="entry name" value="DSBA"/>
    <property type="match status" value="1"/>
</dbReference>
<evidence type="ECO:0000256" key="1">
    <source>
        <dbReference type="SAM" id="MobiDB-lite"/>
    </source>
</evidence>
<feature type="compositionally biased region" description="Low complexity" evidence="1">
    <location>
        <begin position="210"/>
        <end position="223"/>
    </location>
</feature>
<evidence type="ECO:0000313" key="3">
    <source>
        <dbReference type="EMBL" id="MFD1541430.1"/>
    </source>
</evidence>
<name>A0ABW4GF39_9ACTN</name>
<feature type="domain" description="DSBA-like thioredoxin" evidence="2">
    <location>
        <begin position="10"/>
        <end position="207"/>
    </location>
</feature>
<keyword evidence="4" id="KW-1185">Reference proteome</keyword>
<organism evidence="3 4">
    <name type="scientific">Nonomuraea guangzhouensis</name>
    <dbReference type="NCBI Taxonomy" id="1291555"/>
    <lineage>
        <taxon>Bacteria</taxon>
        <taxon>Bacillati</taxon>
        <taxon>Actinomycetota</taxon>
        <taxon>Actinomycetes</taxon>
        <taxon>Streptosporangiales</taxon>
        <taxon>Streptosporangiaceae</taxon>
        <taxon>Nonomuraea</taxon>
    </lineage>
</organism>
<reference evidence="4" key="1">
    <citation type="journal article" date="2019" name="Int. J. Syst. Evol. Microbiol.">
        <title>The Global Catalogue of Microorganisms (GCM) 10K type strain sequencing project: providing services to taxonomists for standard genome sequencing and annotation.</title>
        <authorList>
            <consortium name="The Broad Institute Genomics Platform"/>
            <consortium name="The Broad Institute Genome Sequencing Center for Infectious Disease"/>
            <person name="Wu L."/>
            <person name="Ma J."/>
        </authorList>
    </citation>
    <scope>NUCLEOTIDE SEQUENCE [LARGE SCALE GENOMIC DNA]</scope>
    <source>
        <strain evidence="4">CGMCC 1.15399</strain>
    </source>
</reference>
<proteinExistence type="predicted"/>
<protein>
    <submittedName>
        <fullName evidence="3">DsbA family protein</fullName>
    </submittedName>
</protein>
<evidence type="ECO:0000259" key="2">
    <source>
        <dbReference type="Pfam" id="PF01323"/>
    </source>
</evidence>
<dbReference type="Proteomes" id="UP001597097">
    <property type="component" value="Unassembled WGS sequence"/>
</dbReference>
<dbReference type="PANTHER" id="PTHR13887:SF41">
    <property type="entry name" value="THIOREDOXIN SUPERFAMILY PROTEIN"/>
    <property type="match status" value="1"/>
</dbReference>
<dbReference type="CDD" id="cd03024">
    <property type="entry name" value="DsbA_FrnE"/>
    <property type="match status" value="1"/>
</dbReference>
<dbReference type="PANTHER" id="PTHR13887">
    <property type="entry name" value="GLUTATHIONE S-TRANSFERASE KAPPA"/>
    <property type="match status" value="1"/>
</dbReference>